<keyword evidence="2" id="KW-1185">Reference proteome</keyword>
<proteinExistence type="predicted"/>
<evidence type="ECO:0000313" key="1">
    <source>
        <dbReference type="EMBL" id="KAJ8957462.1"/>
    </source>
</evidence>
<sequence length="160" mass="19105">MEKKIRDQDRNTRRIRRLANTTPGWVKKFENQSALFYKTNREVEIKVDIYWKLQLRKQMQNSNCTKQTQTNLSRLFCFEMFSVVSTTRTVFIMPSPDDVFIMTCGFFIIESSERNKKQKRKKPRDWMRKSTVCLILLDNLHIATIHTYHCTGVDEFTGHT</sequence>
<reference evidence="1" key="1">
    <citation type="journal article" date="2023" name="Insect Mol. Biol.">
        <title>Genome sequencing provides insights into the evolution of gene families encoding plant cell wall-degrading enzymes in longhorned beetles.</title>
        <authorList>
            <person name="Shin N.R."/>
            <person name="Okamura Y."/>
            <person name="Kirsch R."/>
            <person name="Pauchet Y."/>
        </authorList>
    </citation>
    <scope>NUCLEOTIDE SEQUENCE</scope>
    <source>
        <strain evidence="1">MMC_N1</strain>
    </source>
</reference>
<name>A0ABQ9IR79_9CUCU</name>
<dbReference type="Proteomes" id="UP001162164">
    <property type="component" value="Unassembled WGS sequence"/>
</dbReference>
<organism evidence="1 2">
    <name type="scientific">Molorchus minor</name>
    <dbReference type="NCBI Taxonomy" id="1323400"/>
    <lineage>
        <taxon>Eukaryota</taxon>
        <taxon>Metazoa</taxon>
        <taxon>Ecdysozoa</taxon>
        <taxon>Arthropoda</taxon>
        <taxon>Hexapoda</taxon>
        <taxon>Insecta</taxon>
        <taxon>Pterygota</taxon>
        <taxon>Neoptera</taxon>
        <taxon>Endopterygota</taxon>
        <taxon>Coleoptera</taxon>
        <taxon>Polyphaga</taxon>
        <taxon>Cucujiformia</taxon>
        <taxon>Chrysomeloidea</taxon>
        <taxon>Cerambycidae</taxon>
        <taxon>Lamiinae</taxon>
        <taxon>Monochamini</taxon>
        <taxon>Molorchus</taxon>
    </lineage>
</organism>
<evidence type="ECO:0000313" key="2">
    <source>
        <dbReference type="Proteomes" id="UP001162164"/>
    </source>
</evidence>
<dbReference type="EMBL" id="JAPWTJ010003390">
    <property type="protein sequence ID" value="KAJ8957462.1"/>
    <property type="molecule type" value="Genomic_DNA"/>
</dbReference>
<protein>
    <submittedName>
        <fullName evidence="1">Uncharacterized protein</fullName>
    </submittedName>
</protein>
<comment type="caution">
    <text evidence="1">The sequence shown here is derived from an EMBL/GenBank/DDBJ whole genome shotgun (WGS) entry which is preliminary data.</text>
</comment>
<gene>
    <name evidence="1" type="ORF">NQ317_016985</name>
</gene>
<accession>A0ABQ9IR79</accession>